<comment type="caution">
    <text evidence="2">The sequence shown here is derived from an EMBL/GenBank/DDBJ whole genome shotgun (WGS) entry which is preliminary data.</text>
</comment>
<evidence type="ECO:0000313" key="3">
    <source>
        <dbReference type="Proteomes" id="UP000276443"/>
    </source>
</evidence>
<dbReference type="InterPro" id="IPR058355">
    <property type="entry name" value="DUF8042"/>
</dbReference>
<dbReference type="Proteomes" id="UP000276443">
    <property type="component" value="Unassembled WGS sequence"/>
</dbReference>
<dbReference type="Pfam" id="PF26154">
    <property type="entry name" value="DUF8042"/>
    <property type="match status" value="1"/>
</dbReference>
<dbReference type="Pfam" id="PF14398">
    <property type="entry name" value="ATPgrasp_YheCD"/>
    <property type="match status" value="1"/>
</dbReference>
<feature type="domain" description="DUF8042" evidence="1">
    <location>
        <begin position="2"/>
        <end position="114"/>
    </location>
</feature>
<name>A0A3N5B9G1_9BACI</name>
<dbReference type="AlphaFoldDB" id="A0A3N5B9G1"/>
<evidence type="ECO:0000313" key="2">
    <source>
        <dbReference type="EMBL" id="RPF54366.1"/>
    </source>
</evidence>
<dbReference type="InterPro" id="IPR026838">
    <property type="entry name" value="YheC/D"/>
</dbReference>
<proteinExistence type="predicted"/>
<dbReference type="Gene3D" id="3.30.470.20">
    <property type="entry name" value="ATP-grasp fold, B domain"/>
    <property type="match status" value="1"/>
</dbReference>
<dbReference type="OrthoDB" id="7869153at2"/>
<dbReference type="RefSeq" id="WP_124221300.1">
    <property type="nucleotide sequence ID" value="NZ_RKRF01000008.1"/>
</dbReference>
<evidence type="ECO:0000259" key="1">
    <source>
        <dbReference type="Pfam" id="PF26154"/>
    </source>
</evidence>
<gene>
    <name evidence="2" type="ORF">EDC24_1564</name>
</gene>
<reference evidence="2 3" key="1">
    <citation type="submission" date="2018-11" db="EMBL/GenBank/DDBJ databases">
        <title>Genomic Encyclopedia of Type Strains, Phase IV (KMG-IV): sequencing the most valuable type-strain genomes for metagenomic binning, comparative biology and taxonomic classification.</title>
        <authorList>
            <person name="Goeker M."/>
        </authorList>
    </citation>
    <scope>NUCLEOTIDE SEQUENCE [LARGE SCALE GENOMIC DNA]</scope>
    <source>
        <strain evidence="2 3">DSM 18090</strain>
    </source>
</reference>
<sequence length="817" mass="96842">MANSNKELEQIVNISDTILEATEHFHQLIKDKDVPKSIYIFSSIVEGYTVIQQSINQNNHLYSLFNKYDQKIMSNIKNISELLEKQKHLKVNEIVQFSFLPLLKKWNKELHQQIGYKDFKTISIGVYNDKQNPLTSYSKERILALDKHAKKKGCPIFYFSSEDVDLSEETINAHYLENDEWKKGQFNYPDVIHNLFPKAITQQSRTERKLKRKIPFTSFIFGNKLYLPKKMVENNVYADLLVPFRVLKSKSLVFEFFKYFDKGVLKPISGARGEHIYFVTKRKDKFEISRNDKSRILNVHDFSDWLDQIIFNKQKQYMIQQYIDFRTKQGEPFDFRAHMQKNGEGKWQITKMYPRKGSTKSNQIQIYQDNNLLNLHEFLKDEFDESWKDILNKLEYLSLDLSFQIDTMHGFAIDEMGLDIAIDQNRRFWLHEANLGPQTKAHEYERAEVVIDYAMYLAENQIFHTNAYNERYFLKNFFDSRNSTLPIRKLDQKTIGIFTIKQHDEFTEALAEKSAQSGYHVYTFTHKDVDIDQMLIRGQLFENNDWHEVIVEYPDVIFNRVLNNQNNEIFNSIFEDFEHIPILNQYHPDFSDRKFLFNQLSSDLVVPYAVVNDAKSTIEFLKQNHNIVLKPVKLYKSRKNYISSTGNDEYDLTIKGKTEKVNSITLKYRLEDYFKEISEEEMALSNPNLNLKDEEPYEINVHLHKVSKNHKWDIVHNQTRFNNSKSEQNFVILTNNFVNQSDLTPEHINIIEKNALNIAQEFDSSINKYDINDVVIHFIVTEDLNIFVNDVRINNPELLFQEKLLADYVLQYINQLY</sequence>
<dbReference type="EMBL" id="RKRF01000008">
    <property type="protein sequence ID" value="RPF54366.1"/>
    <property type="molecule type" value="Genomic_DNA"/>
</dbReference>
<accession>A0A3N5B9G1</accession>
<protein>
    <submittedName>
        <fullName evidence="2">YheC/D-like protein</fullName>
    </submittedName>
</protein>
<organism evidence="2 3">
    <name type="scientific">Aquisalibacillus elongatus</name>
    <dbReference type="NCBI Taxonomy" id="485577"/>
    <lineage>
        <taxon>Bacteria</taxon>
        <taxon>Bacillati</taxon>
        <taxon>Bacillota</taxon>
        <taxon>Bacilli</taxon>
        <taxon>Bacillales</taxon>
        <taxon>Bacillaceae</taxon>
        <taxon>Aquisalibacillus</taxon>
    </lineage>
</organism>
<dbReference type="SUPFAM" id="SSF56059">
    <property type="entry name" value="Glutathione synthetase ATP-binding domain-like"/>
    <property type="match status" value="1"/>
</dbReference>
<keyword evidence="3" id="KW-1185">Reference proteome</keyword>